<evidence type="ECO:0000313" key="1">
    <source>
        <dbReference type="EMBL" id="ORZ33426.1"/>
    </source>
</evidence>
<accession>A0A1Y2HFR4</accession>
<dbReference type="EMBL" id="MCFL01000036">
    <property type="protein sequence ID" value="ORZ33426.1"/>
    <property type="molecule type" value="Genomic_DNA"/>
</dbReference>
<protein>
    <submittedName>
        <fullName evidence="1">Las1-like-domain-containing protein</fullName>
    </submittedName>
</protein>
<name>A0A1Y2HFR4_9FUNG</name>
<evidence type="ECO:0000313" key="2">
    <source>
        <dbReference type="Proteomes" id="UP000193411"/>
    </source>
</evidence>
<organism evidence="1 2">
    <name type="scientific">Catenaria anguillulae PL171</name>
    <dbReference type="NCBI Taxonomy" id="765915"/>
    <lineage>
        <taxon>Eukaryota</taxon>
        <taxon>Fungi</taxon>
        <taxon>Fungi incertae sedis</taxon>
        <taxon>Blastocladiomycota</taxon>
        <taxon>Blastocladiomycetes</taxon>
        <taxon>Blastocladiales</taxon>
        <taxon>Catenariaceae</taxon>
        <taxon>Catenaria</taxon>
    </lineage>
</organism>
<dbReference type="PANTHER" id="PTHR15002:SF0">
    <property type="entry name" value="RIBOSOMAL BIOGENESIS PROTEIN LAS1L"/>
    <property type="match status" value="1"/>
</dbReference>
<dbReference type="InterPro" id="IPR007174">
    <property type="entry name" value="Las1"/>
</dbReference>
<dbReference type="GO" id="GO:0030687">
    <property type="term" value="C:preribosome, large subunit precursor"/>
    <property type="evidence" value="ECO:0007669"/>
    <property type="project" value="TreeGrafter"/>
</dbReference>
<dbReference type="GO" id="GO:0000470">
    <property type="term" value="P:maturation of LSU-rRNA"/>
    <property type="evidence" value="ECO:0007669"/>
    <property type="project" value="TreeGrafter"/>
</dbReference>
<gene>
    <name evidence="1" type="ORF">BCR44DRAFT_1404074</name>
</gene>
<dbReference type="Proteomes" id="UP000193411">
    <property type="component" value="Unassembled WGS sequence"/>
</dbReference>
<dbReference type="GO" id="GO:0004519">
    <property type="term" value="F:endonuclease activity"/>
    <property type="evidence" value="ECO:0007669"/>
    <property type="project" value="InterPro"/>
</dbReference>
<dbReference type="AlphaFoldDB" id="A0A1Y2HFR4"/>
<sequence>MNHEHYCEHLGTRRQSHADARLVPWIDDHEWQHVRSLLFSQPDASSSPSDPSSDIWAALNRIRAWSSRGRLPVAVSSTVALLETMLRDQHQSALDSELKSLYSLAIIRFINGVVDPEQKRANARSVLVIAKELDLDPWLVELRHQATHDPQLPSLPTLRKAASIAVKWLQDHYWDVQGNVLEADIRDLLAEQLTAYKKARKEMLRSAPSSASAMRDAAQKSTTSIDPILTSILALLDATSISRVAIPLLLQDGYLVPSMARVLPTFPGDLPSSQFAIWQPLLAAINADFPWFLHQLALAIQKALVASVLADPTNDAILAKPSRSAALCSWLKYLHRNIEQSQTRSASAARDIAQRAAVFVQHIPTIAHPFFTSLLVYFSPPAIAHIPSLAPLVDTLVSNMTSPSMPASTSTDPITSAMARAKSLFAQTLSPSTARNQPRHKWQQVSAPVVFSVHEVLPLGMTAMGHDGGETLRVGGE</sequence>
<reference evidence="1 2" key="1">
    <citation type="submission" date="2016-07" db="EMBL/GenBank/DDBJ databases">
        <title>Pervasive Adenine N6-methylation of Active Genes in Fungi.</title>
        <authorList>
            <consortium name="DOE Joint Genome Institute"/>
            <person name="Mondo S.J."/>
            <person name="Dannebaum R.O."/>
            <person name="Kuo R.C."/>
            <person name="Labutti K."/>
            <person name="Haridas S."/>
            <person name="Kuo A."/>
            <person name="Salamov A."/>
            <person name="Ahrendt S.R."/>
            <person name="Lipzen A."/>
            <person name="Sullivan W."/>
            <person name="Andreopoulos W.B."/>
            <person name="Clum A."/>
            <person name="Lindquist E."/>
            <person name="Daum C."/>
            <person name="Ramamoorthy G.K."/>
            <person name="Gryganskyi A."/>
            <person name="Culley D."/>
            <person name="Magnuson J.K."/>
            <person name="James T.Y."/>
            <person name="O'Malley M.A."/>
            <person name="Stajich J.E."/>
            <person name="Spatafora J.W."/>
            <person name="Visel A."/>
            <person name="Grigoriev I.V."/>
        </authorList>
    </citation>
    <scope>NUCLEOTIDE SEQUENCE [LARGE SCALE GENOMIC DNA]</scope>
    <source>
        <strain evidence="1 2">PL171</strain>
    </source>
</reference>
<dbReference type="GO" id="GO:0090730">
    <property type="term" value="C:Las1 complex"/>
    <property type="evidence" value="ECO:0007669"/>
    <property type="project" value="InterPro"/>
</dbReference>
<dbReference type="GO" id="GO:0000460">
    <property type="term" value="P:maturation of 5.8S rRNA"/>
    <property type="evidence" value="ECO:0007669"/>
    <property type="project" value="TreeGrafter"/>
</dbReference>
<dbReference type="OrthoDB" id="10263222at2759"/>
<dbReference type="STRING" id="765915.A0A1Y2HFR4"/>
<comment type="caution">
    <text evidence="1">The sequence shown here is derived from an EMBL/GenBank/DDBJ whole genome shotgun (WGS) entry which is preliminary data.</text>
</comment>
<dbReference type="PANTHER" id="PTHR15002">
    <property type="entry name" value="RIBOSOMAL BIOGENESIS PROTEIN LAS1L"/>
    <property type="match status" value="1"/>
</dbReference>
<dbReference type="Pfam" id="PF04031">
    <property type="entry name" value="Las1"/>
    <property type="match status" value="1"/>
</dbReference>
<keyword evidence="2" id="KW-1185">Reference proteome</keyword>
<proteinExistence type="predicted"/>